<reference evidence="2" key="1">
    <citation type="submission" date="2021-12" db="EMBL/GenBank/DDBJ databases">
        <authorList>
            <person name="King R."/>
        </authorList>
    </citation>
    <scope>NUCLEOTIDE SEQUENCE</scope>
</reference>
<evidence type="ECO:0000313" key="2">
    <source>
        <dbReference type="EMBL" id="CAH0764928.1"/>
    </source>
</evidence>
<dbReference type="Proteomes" id="UP001152759">
    <property type="component" value="Chromosome 2"/>
</dbReference>
<evidence type="ECO:0000256" key="1">
    <source>
        <dbReference type="SAM" id="Phobius"/>
    </source>
</evidence>
<keyword evidence="1" id="KW-1133">Transmembrane helix</keyword>
<keyword evidence="1" id="KW-0472">Membrane</keyword>
<accession>A0A9P0G330</accession>
<sequence length="462" mass="54038">MMSFLYVLKARENFSKALIYGLVYYLTNGDLSTRHYSKLVRYDTLAYEYLLSSGRFLGQPIENMSSPNTTVNPYRDIRRRRDELYANLPRHPDPELAGSYYTAMSEMLNELENMQQAIYANIRDTLTTNKDKTWNVQAMSVAVLCLVLFISPVIILLVQHATSTIQHFAGTLVSRTLELRCEKRKSDRLLFQMLPPAVVTQLRQKRQQSIELEDGRKILDCEEYKYLGVLLTKDGNLDRAIKDRNVQGRKAIVMLNEVLWDQSISKETKRKIYNVIVKSIVTYGSEVWQLKKRTEDMLRATEMDFWRRSAGISRRERIRNERVREIIGVEKDIVHDIRSKQLVWYGHVRRMADDRLPKQVFDWVPPGRRRRGRPVKGWRQEVEEEIRSCQLLDDLVTAYPSHFRNIPDVHFREFPTNAEPNPAAKRTFPLPFAHVACVLLKMEGIGASLPDDREICRNDLQR</sequence>
<name>A0A9P0G330_BEMTA</name>
<gene>
    <name evidence="2" type="ORF">BEMITA_LOCUS3235</name>
</gene>
<evidence type="ECO:0000313" key="3">
    <source>
        <dbReference type="Proteomes" id="UP001152759"/>
    </source>
</evidence>
<dbReference type="PANTHER" id="PTHR47027:SF20">
    <property type="entry name" value="REVERSE TRANSCRIPTASE-LIKE PROTEIN WITH RNA-DIRECTED DNA POLYMERASE DOMAIN"/>
    <property type="match status" value="1"/>
</dbReference>
<dbReference type="AlphaFoldDB" id="A0A9P0G330"/>
<dbReference type="PANTHER" id="PTHR47027">
    <property type="entry name" value="REVERSE TRANSCRIPTASE DOMAIN-CONTAINING PROTEIN"/>
    <property type="match status" value="1"/>
</dbReference>
<organism evidence="2 3">
    <name type="scientific">Bemisia tabaci</name>
    <name type="common">Sweetpotato whitefly</name>
    <name type="synonym">Aleurodes tabaci</name>
    <dbReference type="NCBI Taxonomy" id="7038"/>
    <lineage>
        <taxon>Eukaryota</taxon>
        <taxon>Metazoa</taxon>
        <taxon>Ecdysozoa</taxon>
        <taxon>Arthropoda</taxon>
        <taxon>Hexapoda</taxon>
        <taxon>Insecta</taxon>
        <taxon>Pterygota</taxon>
        <taxon>Neoptera</taxon>
        <taxon>Paraneoptera</taxon>
        <taxon>Hemiptera</taxon>
        <taxon>Sternorrhyncha</taxon>
        <taxon>Aleyrodoidea</taxon>
        <taxon>Aleyrodidae</taxon>
        <taxon>Aleyrodinae</taxon>
        <taxon>Bemisia</taxon>
    </lineage>
</organism>
<feature type="transmembrane region" description="Helical" evidence="1">
    <location>
        <begin position="138"/>
        <end position="158"/>
    </location>
</feature>
<proteinExistence type="predicted"/>
<keyword evidence="3" id="KW-1185">Reference proteome</keyword>
<dbReference type="Gene3D" id="6.10.250.780">
    <property type="match status" value="1"/>
</dbReference>
<keyword evidence="1" id="KW-0812">Transmembrane</keyword>
<dbReference type="EMBL" id="OU963863">
    <property type="protein sequence ID" value="CAH0764928.1"/>
    <property type="molecule type" value="Genomic_DNA"/>
</dbReference>
<protein>
    <submittedName>
        <fullName evidence="2">Uncharacterized protein</fullName>
    </submittedName>
</protein>